<proteinExistence type="predicted"/>
<keyword evidence="1" id="KW-0732">Signal</keyword>
<gene>
    <name evidence="2" type="ORF">SAMN02745216_01687</name>
</gene>
<dbReference type="InterPro" id="IPR021383">
    <property type="entry name" value="DUF3015"/>
</dbReference>
<dbReference type="Proteomes" id="UP000183994">
    <property type="component" value="Unassembled WGS sequence"/>
</dbReference>
<dbReference type="AlphaFoldDB" id="A0A1M6JBP4"/>
<protein>
    <recommendedName>
        <fullName evidence="4">DUF3015 domain-containing protein</fullName>
    </recommendedName>
</protein>
<feature type="chain" id="PRO_5012477712" description="DUF3015 domain-containing protein" evidence="1">
    <location>
        <begin position="23"/>
        <end position="151"/>
    </location>
</feature>
<sequence length="151" mass="16212">MKKGLLAAALCIFLAISPAAFADQSNYGCGLGSMVIDNNESLVSQTFAATLNGCFANQLFGMSSGTSNCDKPDSIVYNEKINIFVADNMDSLASDIAKGQGEYLDTLATLMEVPADQRPVLYSKLQNNFSVIYPSDQVTHTDVLRNIEAVL</sequence>
<evidence type="ECO:0008006" key="4">
    <source>
        <dbReference type="Google" id="ProtNLM"/>
    </source>
</evidence>
<name>A0A1M6JBP4_9BACT</name>
<keyword evidence="3" id="KW-1185">Reference proteome</keyword>
<feature type="signal peptide" evidence="1">
    <location>
        <begin position="1"/>
        <end position="22"/>
    </location>
</feature>
<evidence type="ECO:0000256" key="1">
    <source>
        <dbReference type="SAM" id="SignalP"/>
    </source>
</evidence>
<evidence type="ECO:0000313" key="2">
    <source>
        <dbReference type="EMBL" id="SHJ44111.1"/>
    </source>
</evidence>
<reference evidence="3" key="1">
    <citation type="submission" date="2016-11" db="EMBL/GenBank/DDBJ databases">
        <authorList>
            <person name="Varghese N."/>
            <person name="Submissions S."/>
        </authorList>
    </citation>
    <scope>NUCLEOTIDE SEQUENCE [LARGE SCALE GENOMIC DNA]</scope>
    <source>
        <strain evidence="3">DSM 16219</strain>
    </source>
</reference>
<dbReference type="Pfam" id="PF11220">
    <property type="entry name" value="DUF3015"/>
    <property type="match status" value="1"/>
</dbReference>
<dbReference type="EMBL" id="FQZU01000007">
    <property type="protein sequence ID" value="SHJ44111.1"/>
    <property type="molecule type" value="Genomic_DNA"/>
</dbReference>
<accession>A0A1M6JBP4</accession>
<organism evidence="2 3">
    <name type="scientific">Desulfatibacillum alkenivorans DSM 16219</name>
    <dbReference type="NCBI Taxonomy" id="1121393"/>
    <lineage>
        <taxon>Bacteria</taxon>
        <taxon>Pseudomonadati</taxon>
        <taxon>Thermodesulfobacteriota</taxon>
        <taxon>Desulfobacteria</taxon>
        <taxon>Desulfobacterales</taxon>
        <taxon>Desulfatibacillaceae</taxon>
        <taxon>Desulfatibacillum</taxon>
    </lineage>
</organism>
<dbReference type="OrthoDB" id="5344038at2"/>
<evidence type="ECO:0000313" key="3">
    <source>
        <dbReference type="Proteomes" id="UP000183994"/>
    </source>
</evidence>
<dbReference type="STRING" id="1121393.SAMN02745216_01687"/>
<dbReference type="RefSeq" id="WP_073474886.1">
    <property type="nucleotide sequence ID" value="NZ_FQZU01000007.1"/>
</dbReference>